<evidence type="ECO:0000259" key="6">
    <source>
        <dbReference type="PROSITE" id="PS50043"/>
    </source>
</evidence>
<dbReference type="SMART" id="SM00421">
    <property type="entry name" value="HTH_LUXR"/>
    <property type="match status" value="1"/>
</dbReference>
<evidence type="ECO:0000256" key="2">
    <source>
        <dbReference type="ARBA" id="ARBA00023015"/>
    </source>
</evidence>
<dbReference type="InterPro" id="IPR039420">
    <property type="entry name" value="WalR-like"/>
</dbReference>
<dbReference type="PANTHER" id="PTHR43214:SF41">
    <property type="entry name" value="NITRATE_NITRITE RESPONSE REGULATOR PROTEIN NARP"/>
    <property type="match status" value="1"/>
</dbReference>
<dbReference type="SUPFAM" id="SSF52172">
    <property type="entry name" value="CheY-like"/>
    <property type="match status" value="1"/>
</dbReference>
<dbReference type="InterPro" id="IPR011006">
    <property type="entry name" value="CheY-like_superfamily"/>
</dbReference>
<dbReference type="Pfam" id="PF00196">
    <property type="entry name" value="GerE"/>
    <property type="match status" value="1"/>
</dbReference>
<keyword evidence="2" id="KW-0805">Transcription regulation</keyword>
<dbReference type="SUPFAM" id="SSF46894">
    <property type="entry name" value="C-terminal effector domain of the bipartite response regulators"/>
    <property type="match status" value="1"/>
</dbReference>
<name>A0ABY6B6G3_9BURK</name>
<evidence type="ECO:0000313" key="8">
    <source>
        <dbReference type="EMBL" id="UXH79144.1"/>
    </source>
</evidence>
<feature type="domain" description="Response regulatory" evidence="7">
    <location>
        <begin position="4"/>
        <end position="125"/>
    </location>
</feature>
<accession>A0ABY6B6G3</accession>
<dbReference type="InterPro" id="IPR001789">
    <property type="entry name" value="Sig_transdc_resp-reg_receiver"/>
</dbReference>
<dbReference type="Proteomes" id="UP001064933">
    <property type="component" value="Chromosome"/>
</dbReference>
<keyword evidence="3" id="KW-0238">DNA-binding</keyword>
<sequence length="222" mass="24008">MTIRVLICDDHLIVRQGIKQVLAEAEDLRVMGEAASGPEALQQVRSGMATGQGPDVVLLDIAMPQRDGLDTLKSLKGEFPKLPVLMLSTYPDRQYAVRSLKLGAAGYLNKSADSEQMIEAVRTVARGRLFITPSVAEHLAGAVGAGGRAADEGLPLHELLSHREHQVFRLLVAGRSVGEIAQQLSLSSNTVSTYRARILEKTGVRNDVELTLFAMRNESVAP</sequence>
<dbReference type="PANTHER" id="PTHR43214">
    <property type="entry name" value="TWO-COMPONENT RESPONSE REGULATOR"/>
    <property type="match status" value="1"/>
</dbReference>
<dbReference type="EMBL" id="CP104562">
    <property type="protein sequence ID" value="UXH79144.1"/>
    <property type="molecule type" value="Genomic_DNA"/>
</dbReference>
<keyword evidence="9" id="KW-1185">Reference proteome</keyword>
<dbReference type="InterPro" id="IPR000792">
    <property type="entry name" value="Tscrpt_reg_LuxR_C"/>
</dbReference>
<organism evidence="8 9">
    <name type="scientific">Roseateles amylovorans</name>
    <dbReference type="NCBI Taxonomy" id="2978473"/>
    <lineage>
        <taxon>Bacteria</taxon>
        <taxon>Pseudomonadati</taxon>
        <taxon>Pseudomonadota</taxon>
        <taxon>Betaproteobacteria</taxon>
        <taxon>Burkholderiales</taxon>
        <taxon>Sphaerotilaceae</taxon>
        <taxon>Roseateles</taxon>
    </lineage>
</organism>
<dbReference type="Gene3D" id="3.40.50.2300">
    <property type="match status" value="1"/>
</dbReference>
<dbReference type="CDD" id="cd17535">
    <property type="entry name" value="REC_NarL-like"/>
    <property type="match status" value="1"/>
</dbReference>
<feature type="modified residue" description="4-aspartylphosphate" evidence="5">
    <location>
        <position position="60"/>
    </location>
</feature>
<evidence type="ECO:0000256" key="3">
    <source>
        <dbReference type="ARBA" id="ARBA00023125"/>
    </source>
</evidence>
<proteinExistence type="predicted"/>
<evidence type="ECO:0000256" key="5">
    <source>
        <dbReference type="PROSITE-ProRule" id="PRU00169"/>
    </source>
</evidence>
<dbReference type="PROSITE" id="PS50043">
    <property type="entry name" value="HTH_LUXR_2"/>
    <property type="match status" value="1"/>
</dbReference>
<dbReference type="InterPro" id="IPR016032">
    <property type="entry name" value="Sig_transdc_resp-reg_C-effctor"/>
</dbReference>
<protein>
    <submittedName>
        <fullName evidence="8">Response regulator transcription factor</fullName>
    </submittedName>
</protein>
<dbReference type="CDD" id="cd06170">
    <property type="entry name" value="LuxR_C_like"/>
    <property type="match status" value="1"/>
</dbReference>
<reference evidence="8" key="1">
    <citation type="submission" date="2022-10" db="EMBL/GenBank/DDBJ databases">
        <title>Characterization and whole genome sequencing of a new Roseateles species, isolated from fresh water.</title>
        <authorList>
            <person name="Guliayeva D.Y."/>
            <person name="Akhremchuk A.E."/>
            <person name="Sikolenko M.A."/>
            <person name="Valentovich L.N."/>
            <person name="Sidarenka A.V."/>
        </authorList>
    </citation>
    <scope>NUCLEOTIDE SEQUENCE</scope>
    <source>
        <strain evidence="8">BIM B-1768</strain>
    </source>
</reference>
<evidence type="ECO:0000313" key="9">
    <source>
        <dbReference type="Proteomes" id="UP001064933"/>
    </source>
</evidence>
<dbReference type="PROSITE" id="PS50110">
    <property type="entry name" value="RESPONSE_REGULATORY"/>
    <property type="match status" value="1"/>
</dbReference>
<dbReference type="Pfam" id="PF00072">
    <property type="entry name" value="Response_reg"/>
    <property type="match status" value="1"/>
</dbReference>
<feature type="domain" description="HTH luxR-type" evidence="6">
    <location>
        <begin position="153"/>
        <end position="218"/>
    </location>
</feature>
<keyword evidence="1 5" id="KW-0597">Phosphoprotein</keyword>
<dbReference type="InterPro" id="IPR058245">
    <property type="entry name" value="NreC/VraR/RcsB-like_REC"/>
</dbReference>
<dbReference type="PRINTS" id="PR00038">
    <property type="entry name" value="HTHLUXR"/>
</dbReference>
<keyword evidence="4" id="KW-0804">Transcription</keyword>
<dbReference type="RefSeq" id="WP_261758963.1">
    <property type="nucleotide sequence ID" value="NZ_CP104562.2"/>
</dbReference>
<evidence type="ECO:0000256" key="1">
    <source>
        <dbReference type="ARBA" id="ARBA00022553"/>
    </source>
</evidence>
<dbReference type="SMART" id="SM00448">
    <property type="entry name" value="REC"/>
    <property type="match status" value="1"/>
</dbReference>
<evidence type="ECO:0000256" key="4">
    <source>
        <dbReference type="ARBA" id="ARBA00023163"/>
    </source>
</evidence>
<dbReference type="PROSITE" id="PS00622">
    <property type="entry name" value="HTH_LUXR_1"/>
    <property type="match status" value="1"/>
</dbReference>
<gene>
    <name evidence="8" type="ORF">N4261_04185</name>
</gene>
<evidence type="ECO:0000259" key="7">
    <source>
        <dbReference type="PROSITE" id="PS50110"/>
    </source>
</evidence>